<dbReference type="InterPro" id="IPR041698">
    <property type="entry name" value="Methyltransf_25"/>
</dbReference>
<dbReference type="PANTHER" id="PTHR13610:SF11">
    <property type="entry name" value="METHYLTRANSFERASE DOMAIN-CONTAINING PROTEIN"/>
    <property type="match status" value="1"/>
</dbReference>
<evidence type="ECO:0000256" key="4">
    <source>
        <dbReference type="ARBA" id="ARBA00022691"/>
    </source>
</evidence>
<dbReference type="InterPro" id="IPR029063">
    <property type="entry name" value="SAM-dependent_MTases_sf"/>
</dbReference>
<keyword evidence="3" id="KW-0808">Transferase</keyword>
<dbReference type="AlphaFoldDB" id="K3W8H0"/>
<dbReference type="STRING" id="431595.K3W8H0"/>
<evidence type="ECO:0000313" key="7">
    <source>
        <dbReference type="EnsemblProtists" id="PYU1_T001261"/>
    </source>
</evidence>
<dbReference type="CDD" id="cd02440">
    <property type="entry name" value="AdoMet_MTases"/>
    <property type="match status" value="1"/>
</dbReference>
<evidence type="ECO:0000259" key="6">
    <source>
        <dbReference type="Pfam" id="PF13649"/>
    </source>
</evidence>
<reference evidence="8" key="1">
    <citation type="journal article" date="2010" name="Genome Biol.">
        <title>Genome sequence of the necrotrophic plant pathogen Pythium ultimum reveals original pathogenicity mechanisms and effector repertoire.</title>
        <authorList>
            <person name="Levesque C.A."/>
            <person name="Brouwer H."/>
            <person name="Cano L."/>
            <person name="Hamilton J.P."/>
            <person name="Holt C."/>
            <person name="Huitema E."/>
            <person name="Raffaele S."/>
            <person name="Robideau G.P."/>
            <person name="Thines M."/>
            <person name="Win J."/>
            <person name="Zerillo M.M."/>
            <person name="Beakes G.W."/>
            <person name="Boore J.L."/>
            <person name="Busam D."/>
            <person name="Dumas B."/>
            <person name="Ferriera S."/>
            <person name="Fuerstenberg S.I."/>
            <person name="Gachon C.M."/>
            <person name="Gaulin E."/>
            <person name="Govers F."/>
            <person name="Grenville-Briggs L."/>
            <person name="Horner N."/>
            <person name="Hostetler J."/>
            <person name="Jiang R.H."/>
            <person name="Johnson J."/>
            <person name="Krajaejun T."/>
            <person name="Lin H."/>
            <person name="Meijer H.J."/>
            <person name="Moore B."/>
            <person name="Morris P."/>
            <person name="Phuntmart V."/>
            <person name="Puiu D."/>
            <person name="Shetty J."/>
            <person name="Stajich J.E."/>
            <person name="Tripathy S."/>
            <person name="Wawra S."/>
            <person name="van West P."/>
            <person name="Whitty B.R."/>
            <person name="Coutinho P.M."/>
            <person name="Henrissat B."/>
            <person name="Martin F."/>
            <person name="Thomas P.D."/>
            <person name="Tyler B.M."/>
            <person name="De Vries R.P."/>
            <person name="Kamoun S."/>
            <person name="Yandell M."/>
            <person name="Tisserat N."/>
            <person name="Buell C.R."/>
        </authorList>
    </citation>
    <scope>NUCLEOTIDE SEQUENCE</scope>
    <source>
        <strain evidence="8">DAOM:BR144</strain>
    </source>
</reference>
<sequence length="219" mass="24087">MSDNDPDALPPSSENVATAAPSPATTTVASQKSRVRDLVLAAAKARAQQALTLADGATPLFAPFSPSPTSVIHAVWEFLDTQQQRPAIAHDELIVDLGCGDARWLIAGVQRYQCAALGIEIDDALVTKARAHVQQLGLERKIRLERDDIMNVDISHAKLVIVYAFAESLHGIRVHLESQLSAHASILSIGFRVPEWKPRWSDKVDGLRWYFYELGDCRL</sequence>
<protein>
    <recommendedName>
        <fullName evidence="6">Methyltransferase domain-containing protein</fullName>
    </recommendedName>
</protein>
<reference evidence="7" key="3">
    <citation type="submission" date="2015-02" db="UniProtKB">
        <authorList>
            <consortium name="EnsemblProtists"/>
        </authorList>
    </citation>
    <scope>IDENTIFICATION</scope>
    <source>
        <strain evidence="7">DAOM BR144</strain>
    </source>
</reference>
<dbReference type="HOGENOM" id="CLU_068443_2_0_1"/>
<feature type="region of interest" description="Disordered" evidence="5">
    <location>
        <begin position="1"/>
        <end position="28"/>
    </location>
</feature>
<keyword evidence="4" id="KW-0949">S-adenosyl-L-methionine</keyword>
<name>K3W8H0_GLOUD</name>
<evidence type="ECO:0000256" key="3">
    <source>
        <dbReference type="ARBA" id="ARBA00022679"/>
    </source>
</evidence>
<proteinExistence type="inferred from homology"/>
<dbReference type="InParanoid" id="K3W8H0"/>
<dbReference type="EMBL" id="GL376626">
    <property type="status" value="NOT_ANNOTATED_CDS"/>
    <property type="molecule type" value="Genomic_DNA"/>
</dbReference>
<dbReference type="GO" id="GO:0016279">
    <property type="term" value="F:protein-lysine N-methyltransferase activity"/>
    <property type="evidence" value="ECO:0007669"/>
    <property type="project" value="InterPro"/>
</dbReference>
<dbReference type="Pfam" id="PF13649">
    <property type="entry name" value="Methyltransf_25"/>
    <property type="match status" value="1"/>
</dbReference>
<dbReference type="InterPro" id="IPR026170">
    <property type="entry name" value="FAM173A/B"/>
</dbReference>
<evidence type="ECO:0000256" key="5">
    <source>
        <dbReference type="SAM" id="MobiDB-lite"/>
    </source>
</evidence>
<dbReference type="SUPFAM" id="SSF53335">
    <property type="entry name" value="S-adenosyl-L-methionine-dependent methyltransferases"/>
    <property type="match status" value="1"/>
</dbReference>
<evidence type="ECO:0000313" key="8">
    <source>
        <dbReference type="Proteomes" id="UP000019132"/>
    </source>
</evidence>
<dbReference type="VEuPathDB" id="FungiDB:PYU1_G001261"/>
<dbReference type="GO" id="GO:1905706">
    <property type="term" value="P:regulation of mitochondrial ATP synthesis coupled proton transport"/>
    <property type="evidence" value="ECO:0007669"/>
    <property type="project" value="TreeGrafter"/>
</dbReference>
<evidence type="ECO:0000256" key="2">
    <source>
        <dbReference type="ARBA" id="ARBA00022603"/>
    </source>
</evidence>
<dbReference type="Proteomes" id="UP000019132">
    <property type="component" value="Unassembled WGS sequence"/>
</dbReference>
<dbReference type="GO" id="GO:0005739">
    <property type="term" value="C:mitochondrion"/>
    <property type="evidence" value="ECO:0007669"/>
    <property type="project" value="TreeGrafter"/>
</dbReference>
<feature type="domain" description="Methyltransferase" evidence="6">
    <location>
        <begin position="94"/>
        <end position="173"/>
    </location>
</feature>
<keyword evidence="2" id="KW-0489">Methyltransferase</keyword>
<dbReference type="GO" id="GO:0032259">
    <property type="term" value="P:methylation"/>
    <property type="evidence" value="ECO:0007669"/>
    <property type="project" value="UniProtKB-KW"/>
</dbReference>
<dbReference type="EnsemblProtists" id="PYU1_T001261">
    <property type="protein sequence ID" value="PYU1_T001261"/>
    <property type="gene ID" value="PYU1_G001261"/>
</dbReference>
<comment type="similarity">
    <text evidence="1">Belongs to the ANT/ATPSC lysine N-methyltransferase family.</text>
</comment>
<dbReference type="PANTHER" id="PTHR13610">
    <property type="entry name" value="METHYLTRANSFERASE DOMAIN-CONTAINING PROTEIN"/>
    <property type="match status" value="1"/>
</dbReference>
<keyword evidence="8" id="KW-1185">Reference proteome</keyword>
<accession>K3W8H0</accession>
<feature type="compositionally biased region" description="Low complexity" evidence="5">
    <location>
        <begin position="16"/>
        <end position="28"/>
    </location>
</feature>
<organism evidence="7 8">
    <name type="scientific">Globisporangium ultimum (strain ATCC 200006 / CBS 805.95 / DAOM BR144)</name>
    <name type="common">Pythium ultimum</name>
    <dbReference type="NCBI Taxonomy" id="431595"/>
    <lineage>
        <taxon>Eukaryota</taxon>
        <taxon>Sar</taxon>
        <taxon>Stramenopiles</taxon>
        <taxon>Oomycota</taxon>
        <taxon>Peronosporomycetes</taxon>
        <taxon>Pythiales</taxon>
        <taxon>Pythiaceae</taxon>
        <taxon>Globisporangium</taxon>
    </lineage>
</organism>
<reference evidence="8" key="2">
    <citation type="submission" date="2010-04" db="EMBL/GenBank/DDBJ databases">
        <authorList>
            <person name="Buell R."/>
            <person name="Hamilton J."/>
            <person name="Hostetler J."/>
        </authorList>
    </citation>
    <scope>NUCLEOTIDE SEQUENCE [LARGE SCALE GENOMIC DNA]</scope>
    <source>
        <strain evidence="8">DAOM:BR144</strain>
    </source>
</reference>
<dbReference type="eggNOG" id="ENOG502S6D0">
    <property type="taxonomic scope" value="Eukaryota"/>
</dbReference>
<dbReference type="OMA" id="GLRWYFY"/>
<dbReference type="Gene3D" id="3.40.50.150">
    <property type="entry name" value="Vaccinia Virus protein VP39"/>
    <property type="match status" value="1"/>
</dbReference>
<evidence type="ECO:0000256" key="1">
    <source>
        <dbReference type="ARBA" id="ARBA00010633"/>
    </source>
</evidence>